<keyword evidence="4" id="KW-1185">Reference proteome</keyword>
<evidence type="ECO:0000313" key="4">
    <source>
        <dbReference type="Proteomes" id="UP000186940"/>
    </source>
</evidence>
<dbReference type="GO" id="GO:0016757">
    <property type="term" value="F:glycosyltransferase activity"/>
    <property type="evidence" value="ECO:0007669"/>
    <property type="project" value="UniProtKB-KW"/>
</dbReference>
<evidence type="ECO:0000256" key="2">
    <source>
        <dbReference type="ARBA" id="ARBA00022679"/>
    </source>
</evidence>
<dbReference type="InterPro" id="IPR023296">
    <property type="entry name" value="Glyco_hydro_beta-prop_sf"/>
</dbReference>
<evidence type="ECO:0000313" key="3">
    <source>
        <dbReference type="EMBL" id="OFV67417.1"/>
    </source>
</evidence>
<dbReference type="SUPFAM" id="SSF75005">
    <property type="entry name" value="Arabinanase/levansucrase/invertase"/>
    <property type="match status" value="1"/>
</dbReference>
<dbReference type="Proteomes" id="UP000186940">
    <property type="component" value="Unassembled WGS sequence"/>
</dbReference>
<protein>
    <submittedName>
        <fullName evidence="3">Glycosylase</fullName>
    </submittedName>
</protein>
<evidence type="ECO:0000256" key="1">
    <source>
        <dbReference type="ARBA" id="ARBA00022676"/>
    </source>
</evidence>
<dbReference type="InterPro" id="IPR007184">
    <property type="entry name" value="Mannoside_phosphorylase"/>
</dbReference>
<accession>A0A1F2P7S5</accession>
<dbReference type="AlphaFoldDB" id="A0A1F2P7S5"/>
<dbReference type="CDD" id="cd08993">
    <property type="entry name" value="GH130"/>
    <property type="match status" value="1"/>
</dbReference>
<gene>
    <name evidence="3" type="ORF">SCAL_001335</name>
</gene>
<sequence>MSYDIVERYKQNPIITLIDIPFPCNTVFNAGATMYKDKYILLLRVETLSGRSVFVLAESHDGIHFSIQKKPVMFPSNEEPFKTYEKRGIEDPRITKIDDTYYIVYTAYSEHSPRLAIAKTKDFVKFERMGLISEPDNKDAALFPEKFNGYYVRLDRPVTSSRANMWISYSKDLIYWGNAKAVMTTRPGYWDGDRLGAGATPFRTTKGWLEIYHGVKSTASGNIYRLGCALFDLNDPSKLIGRSSRPILSPFEFYERVGDVPNVVFTCGVIVNYDKDEEGNIDYDRGVVNIYYGAADTSICLGWVRIEDLLRSVGRED</sequence>
<dbReference type="STRING" id="1838285.SCAL_001335"/>
<reference evidence="3" key="1">
    <citation type="submission" date="2016-05" db="EMBL/GenBank/DDBJ databases">
        <title>Microbial consortia oxidize butane by reversing methanogenesis.</title>
        <authorList>
            <person name="Laso-Perez R."/>
            <person name="Richter M."/>
            <person name="Wegener G."/>
            <person name="Musat F."/>
        </authorList>
    </citation>
    <scope>NUCLEOTIDE SEQUENCE [LARGE SCALE GENOMIC DNA]</scope>
    <source>
        <strain evidence="3">BOX2</strain>
    </source>
</reference>
<name>A0A1F2P7S5_9EURY</name>
<dbReference type="Gene3D" id="2.115.10.20">
    <property type="entry name" value="Glycosyl hydrolase domain, family 43"/>
    <property type="match status" value="1"/>
</dbReference>
<dbReference type="PANTHER" id="PTHR34106">
    <property type="entry name" value="GLYCOSIDASE"/>
    <property type="match status" value="1"/>
</dbReference>
<proteinExistence type="predicted"/>
<dbReference type="PIRSF" id="PIRSF016202">
    <property type="entry name" value="PH1107"/>
    <property type="match status" value="1"/>
</dbReference>
<dbReference type="PATRIC" id="fig|1838285.3.peg.1356"/>
<dbReference type="EMBL" id="LYOS01000004">
    <property type="protein sequence ID" value="OFV67417.1"/>
    <property type="molecule type" value="Genomic_DNA"/>
</dbReference>
<comment type="caution">
    <text evidence="3">The sequence shown here is derived from an EMBL/GenBank/DDBJ whole genome shotgun (WGS) entry which is preliminary data.</text>
</comment>
<dbReference type="Pfam" id="PF04041">
    <property type="entry name" value="Glyco_hydro_130"/>
    <property type="match status" value="1"/>
</dbReference>
<keyword evidence="1" id="KW-0328">Glycosyltransferase</keyword>
<keyword evidence="2" id="KW-0808">Transferase</keyword>
<dbReference type="PANTHER" id="PTHR34106:SF5">
    <property type="entry name" value="GLYCOSIDASE"/>
    <property type="match status" value="1"/>
</dbReference>
<organism evidence="3 4">
    <name type="scientific">Candidatus Syntropharchaeum caldarium</name>
    <dbReference type="NCBI Taxonomy" id="1838285"/>
    <lineage>
        <taxon>Archaea</taxon>
        <taxon>Methanobacteriati</taxon>
        <taxon>Methanobacteriota</taxon>
        <taxon>Stenosarchaea group</taxon>
        <taxon>Methanomicrobia</taxon>
        <taxon>Methanosarcinales</taxon>
        <taxon>ANME-2 cluster</taxon>
        <taxon>Candidatus Syntropharchaeum</taxon>
    </lineage>
</organism>